<dbReference type="InterPro" id="IPR051476">
    <property type="entry name" value="Bac_ResReg_Asp_Phosphatase"/>
</dbReference>
<dbReference type="AlphaFoldDB" id="A0A418YJP2"/>
<evidence type="ECO:0000256" key="5">
    <source>
        <dbReference type="ARBA" id="ARBA00038253"/>
    </source>
</evidence>
<feature type="coiled-coil region" evidence="6">
    <location>
        <begin position="180"/>
        <end position="210"/>
    </location>
</feature>
<accession>A0A418YJP2</accession>
<sequence>MKLSRLIPSWCLFICLGWFSLGLQAQDIINMDLNRELGAAYQLHRKAPLQCIEIVDEFLSENKTQLQQSRNAFNNKDSFSLSSDNTQAIIHAFQIKSICYSKLKNLDQAQVNIEIAIELAQVNKQLFELAHSQLLFGQLLFDQAQKPIEALRQVQQASLQAESLSGDETANLQLAIHLALADFYTQKDKFQQANQELEAAKSIANKLGQAPLIAWVNFYWGRYYIRISQPQLALSHYVDAKSMAENTQDQELIARATHEISDIYRIQGKLDKALHYANLSASAYQELEDERELAHALIYMAILHRKNQEYSLSMVYFGNAEDLLTNLKDVPGIALCYFEMGKTFLKMHSVDEARDALNTARFQFKKLDDTKRLADTLLLLGRLNIEQGEAGIARIQLEKVLAISESLALLEQRERAYELLAAAYELTGHYRKAIENFKQFHALQTKIKQLEFTLEQNKFNEQYQLIERTQQITVLEQDNQKLSDKLQIFLTVTVVIAALLFVLFYRYTSNWLKLKHLKNSNRQLNQQLNQHPSTLLPLFTDQVQQSLTHTNQRPAEIFCLLTVPFLNEIYQQFGVLKAQRIEKEFGMFLQTRQKTGETFYQVKDNQLLFICPREPEHNPAKIADKLAQKVDEFASKHDLNTRIAMGMIGFPFLPKAPGAIDHKRGVDLAYLALLGAQQLQVQHEQTWLELYAIDCPQAAFFNGDIWQLGQQAIAKGLVKVNCNGDKTLLSWPLLQASHHH</sequence>
<evidence type="ECO:0000256" key="7">
    <source>
        <dbReference type="SAM" id="Phobius"/>
    </source>
</evidence>
<comment type="caution">
    <text evidence="8">The sequence shown here is derived from an EMBL/GenBank/DDBJ whole genome shotgun (WGS) entry which is preliminary data.</text>
</comment>
<dbReference type="EMBL" id="QZCH01000001">
    <property type="protein sequence ID" value="RJG51201.1"/>
    <property type="molecule type" value="Genomic_DNA"/>
</dbReference>
<name>A0A418YJP2_9GAMM</name>
<keyword evidence="7" id="KW-0472">Membrane</keyword>
<keyword evidence="2" id="KW-0963">Cytoplasm</keyword>
<evidence type="ECO:0000313" key="8">
    <source>
        <dbReference type="EMBL" id="RJG51201.1"/>
    </source>
</evidence>
<keyword evidence="7" id="KW-1133">Transmembrane helix</keyword>
<dbReference type="InterPro" id="IPR011990">
    <property type="entry name" value="TPR-like_helical_dom_sf"/>
</dbReference>
<evidence type="ECO:0000313" key="9">
    <source>
        <dbReference type="Proteomes" id="UP000283255"/>
    </source>
</evidence>
<dbReference type="GO" id="GO:0005737">
    <property type="term" value="C:cytoplasm"/>
    <property type="evidence" value="ECO:0007669"/>
    <property type="project" value="UniProtKB-SubCell"/>
</dbReference>
<evidence type="ECO:0000256" key="1">
    <source>
        <dbReference type="ARBA" id="ARBA00004496"/>
    </source>
</evidence>
<dbReference type="RefSeq" id="WP_119908749.1">
    <property type="nucleotide sequence ID" value="NZ_QZCH01000001.1"/>
</dbReference>
<dbReference type="OrthoDB" id="5900357at2"/>
<evidence type="ECO:0000256" key="6">
    <source>
        <dbReference type="SAM" id="Coils"/>
    </source>
</evidence>
<gene>
    <name evidence="8" type="ORF">D1Z90_00205</name>
</gene>
<dbReference type="Gene3D" id="1.25.40.10">
    <property type="entry name" value="Tetratricopeptide repeat domain"/>
    <property type="match status" value="2"/>
</dbReference>
<dbReference type="PANTHER" id="PTHR46630">
    <property type="entry name" value="TETRATRICOPEPTIDE REPEAT PROTEIN 29"/>
    <property type="match status" value="1"/>
</dbReference>
<dbReference type="Proteomes" id="UP000283255">
    <property type="component" value="Unassembled WGS sequence"/>
</dbReference>
<evidence type="ECO:0008006" key="10">
    <source>
        <dbReference type="Google" id="ProtNLM"/>
    </source>
</evidence>
<keyword evidence="6" id="KW-0175">Coiled coil</keyword>
<evidence type="ECO:0000256" key="2">
    <source>
        <dbReference type="ARBA" id="ARBA00022490"/>
    </source>
</evidence>
<feature type="transmembrane region" description="Helical" evidence="7">
    <location>
        <begin position="486"/>
        <end position="505"/>
    </location>
</feature>
<dbReference type="InterPro" id="IPR019734">
    <property type="entry name" value="TPR_rpt"/>
</dbReference>
<keyword evidence="3" id="KW-0677">Repeat</keyword>
<comment type="subcellular location">
    <subcellularLocation>
        <location evidence="1">Cytoplasm</location>
    </subcellularLocation>
</comment>
<keyword evidence="9" id="KW-1185">Reference proteome</keyword>
<dbReference type="PANTHER" id="PTHR46630:SF1">
    <property type="entry name" value="TETRATRICOPEPTIDE REPEAT PROTEIN 29"/>
    <property type="match status" value="1"/>
</dbReference>
<reference evidence="8 9" key="1">
    <citation type="submission" date="2018-09" db="EMBL/GenBank/DDBJ databases">
        <authorList>
            <person name="Wang F."/>
        </authorList>
    </citation>
    <scope>NUCLEOTIDE SEQUENCE [LARGE SCALE GENOMIC DNA]</scope>
    <source>
        <strain evidence="8 9">PLHSC7-2</strain>
    </source>
</reference>
<proteinExistence type="inferred from homology"/>
<comment type="similarity">
    <text evidence="5">Belongs to the Rap family.</text>
</comment>
<organism evidence="8 9">
    <name type="scientific">Motilimonas pumila</name>
    <dbReference type="NCBI Taxonomy" id="2303987"/>
    <lineage>
        <taxon>Bacteria</taxon>
        <taxon>Pseudomonadati</taxon>
        <taxon>Pseudomonadota</taxon>
        <taxon>Gammaproteobacteria</taxon>
        <taxon>Alteromonadales</taxon>
        <taxon>Alteromonadales genera incertae sedis</taxon>
        <taxon>Motilimonas</taxon>
    </lineage>
</organism>
<reference evidence="8 9" key="2">
    <citation type="submission" date="2019-01" db="EMBL/GenBank/DDBJ databases">
        <title>Motilimonas pumilus sp. nov., isolated from the gut of sea cucumber (Apostichopus japonicus).</title>
        <authorList>
            <person name="Wang F.-Q."/>
            <person name="Ren L.-H."/>
            <person name="Lin Y.-W."/>
            <person name="Sun G.-H."/>
            <person name="Du Z.-J."/>
            <person name="Zhao J.-X."/>
            <person name="Liu X.-J."/>
            <person name="Liu L.-J."/>
        </authorList>
    </citation>
    <scope>NUCLEOTIDE SEQUENCE [LARGE SCALE GENOMIC DNA]</scope>
    <source>
        <strain evidence="8 9">PLHSC7-2</strain>
    </source>
</reference>
<protein>
    <recommendedName>
        <fullName evidence="10">GGDEF domain-containing protein</fullName>
    </recommendedName>
</protein>
<evidence type="ECO:0000256" key="3">
    <source>
        <dbReference type="ARBA" id="ARBA00022737"/>
    </source>
</evidence>
<keyword evidence="7" id="KW-0812">Transmembrane</keyword>
<keyword evidence="4" id="KW-0802">TPR repeat</keyword>
<evidence type="ECO:0000256" key="4">
    <source>
        <dbReference type="ARBA" id="ARBA00022803"/>
    </source>
</evidence>
<dbReference type="SUPFAM" id="SSF48452">
    <property type="entry name" value="TPR-like"/>
    <property type="match status" value="2"/>
</dbReference>
<dbReference type="SMART" id="SM00028">
    <property type="entry name" value="TPR"/>
    <property type="match status" value="7"/>
</dbReference>